<protein>
    <submittedName>
        <fullName evidence="1">CAZyme family CE16</fullName>
    </submittedName>
</protein>
<dbReference type="InterPro" id="IPR036514">
    <property type="entry name" value="SGNH_hydro_sf"/>
</dbReference>
<organism evidence="1 2">
    <name type="scientific">Agaricus bisporus var. burnettii</name>
    <dbReference type="NCBI Taxonomy" id="192524"/>
    <lineage>
        <taxon>Eukaryota</taxon>
        <taxon>Fungi</taxon>
        <taxon>Dikarya</taxon>
        <taxon>Basidiomycota</taxon>
        <taxon>Agaricomycotina</taxon>
        <taxon>Agaricomycetes</taxon>
        <taxon>Agaricomycetidae</taxon>
        <taxon>Agaricales</taxon>
        <taxon>Agaricineae</taxon>
        <taxon>Agaricaceae</taxon>
        <taxon>Agaricus</taxon>
    </lineage>
</organism>
<sequence>MNTSPKPGPDDCVSDQKIPSRSSYLPLVLCGSYWRTQDSFKNIVVFGDSYSTSFQGTTWVNHLVRQLQKRGCSPNVHNFAVPGHTAEEDLSDQLSLFFKKFPEQKSSDAISALDSGATTYLVFLGINDCGRRRSEALEFIVEDIFDTVHDLYVKAQARNFVLIDVPPVDRSPQAIRLECMEKIEERVETWNKLLRTQAIEFQSKTTDATVLIFSSHKLFSDILDDPLEHEFTEDDPETEGGGIWVDDLHPTSEVHDILGEQIFTSVLA</sequence>
<dbReference type="Gene3D" id="3.40.50.1110">
    <property type="entry name" value="SGNH hydrolase"/>
    <property type="match status" value="1"/>
</dbReference>
<gene>
    <name evidence="1" type="ORF">Agabi119p4_9886</name>
</gene>
<proteinExistence type="predicted"/>
<dbReference type="EMBL" id="JABXXO010000013">
    <property type="protein sequence ID" value="KAF7761894.1"/>
    <property type="molecule type" value="Genomic_DNA"/>
</dbReference>
<evidence type="ECO:0000313" key="2">
    <source>
        <dbReference type="Proteomes" id="UP000629468"/>
    </source>
</evidence>
<dbReference type="AlphaFoldDB" id="A0A8H7C396"/>
<comment type="caution">
    <text evidence="1">The sequence shown here is derived from an EMBL/GenBank/DDBJ whole genome shotgun (WGS) entry which is preliminary data.</text>
</comment>
<evidence type="ECO:0000313" key="1">
    <source>
        <dbReference type="EMBL" id="KAF7761894.1"/>
    </source>
</evidence>
<dbReference type="InterPro" id="IPR001087">
    <property type="entry name" value="GDSL"/>
</dbReference>
<dbReference type="SUPFAM" id="SSF52266">
    <property type="entry name" value="SGNH hydrolase"/>
    <property type="match status" value="1"/>
</dbReference>
<dbReference type="GO" id="GO:0016788">
    <property type="term" value="F:hydrolase activity, acting on ester bonds"/>
    <property type="evidence" value="ECO:0007669"/>
    <property type="project" value="InterPro"/>
</dbReference>
<dbReference type="Pfam" id="PF00657">
    <property type="entry name" value="Lipase_GDSL"/>
    <property type="match status" value="1"/>
</dbReference>
<dbReference type="Proteomes" id="UP000629468">
    <property type="component" value="Unassembled WGS sequence"/>
</dbReference>
<reference evidence="1 2" key="1">
    <citation type="journal article" name="Sci. Rep.">
        <title>Telomere-to-telomere assembled and centromere annotated genomes of the two main subspecies of the button mushroom Agaricus bisporus reveal especially polymorphic chromosome ends.</title>
        <authorList>
            <person name="Sonnenberg A.S.M."/>
            <person name="Sedaghat-Telgerd N."/>
            <person name="Lavrijssen B."/>
            <person name="Ohm R.A."/>
            <person name="Hendrickx P.M."/>
            <person name="Scholtmeijer K."/>
            <person name="Baars J.J.P."/>
            <person name="van Peer A."/>
        </authorList>
    </citation>
    <scope>NUCLEOTIDE SEQUENCE [LARGE SCALE GENOMIC DNA]</scope>
    <source>
        <strain evidence="1 2">H119_p4</strain>
    </source>
</reference>
<name>A0A8H7C396_AGABI</name>
<accession>A0A8H7C396</accession>